<name>A0A556CC01_BREAU</name>
<comment type="caution">
    <text evidence="2">The sequence shown here is derived from an EMBL/GenBank/DDBJ whole genome shotgun (WGS) entry which is preliminary data.</text>
</comment>
<dbReference type="AlphaFoldDB" id="A0A556CC01"/>
<keyword evidence="3" id="KW-1185">Reference proteome</keyword>
<sequence>MAHRRFGVRGITIFAASSESNLLWEIGLATELESLLSYVDVPKWLMAIAIDVIIILIAMPLTASATMAAIGPVTVMTMASAGIADVNPRKTFTPLLKYYCVPPLGIGTLIVLEFLPV</sequence>
<keyword evidence="1" id="KW-1133">Transmembrane helix</keyword>
<proteinExistence type="predicted"/>
<protein>
    <recommendedName>
        <fullName evidence="4">TRAP C4-dicarboxylate transport system permease DctM subunit domain-containing protein</fullName>
    </recommendedName>
</protein>
<keyword evidence="1" id="KW-0472">Membrane</keyword>
<feature type="transmembrane region" description="Helical" evidence="1">
    <location>
        <begin position="96"/>
        <end position="115"/>
    </location>
</feature>
<accession>A0A556CC01</accession>
<dbReference type="OrthoDB" id="3761770at2"/>
<reference evidence="2 3" key="1">
    <citation type="submission" date="2019-07" db="EMBL/GenBank/DDBJ databases">
        <title>Draft genome sequence of Brevibacterium aurantiacum XU54 isolated from Xinjiang China.</title>
        <authorList>
            <person name="Xu X."/>
        </authorList>
    </citation>
    <scope>NUCLEOTIDE SEQUENCE [LARGE SCALE GENOMIC DNA]</scope>
    <source>
        <strain evidence="2 3">XU54</strain>
    </source>
</reference>
<gene>
    <name evidence="2" type="ORF">FO013_14495</name>
</gene>
<evidence type="ECO:0000313" key="2">
    <source>
        <dbReference type="EMBL" id="TSI14568.1"/>
    </source>
</evidence>
<evidence type="ECO:0008006" key="4">
    <source>
        <dbReference type="Google" id="ProtNLM"/>
    </source>
</evidence>
<organism evidence="2 3">
    <name type="scientific">Brevibacterium aurantiacum</name>
    <dbReference type="NCBI Taxonomy" id="273384"/>
    <lineage>
        <taxon>Bacteria</taxon>
        <taxon>Bacillati</taxon>
        <taxon>Actinomycetota</taxon>
        <taxon>Actinomycetes</taxon>
        <taxon>Micrococcales</taxon>
        <taxon>Brevibacteriaceae</taxon>
        <taxon>Brevibacterium</taxon>
    </lineage>
</organism>
<evidence type="ECO:0000313" key="3">
    <source>
        <dbReference type="Proteomes" id="UP000316406"/>
    </source>
</evidence>
<keyword evidence="1" id="KW-0812">Transmembrane</keyword>
<dbReference type="EMBL" id="VLTK01000008">
    <property type="protein sequence ID" value="TSI14568.1"/>
    <property type="molecule type" value="Genomic_DNA"/>
</dbReference>
<evidence type="ECO:0000256" key="1">
    <source>
        <dbReference type="SAM" id="Phobius"/>
    </source>
</evidence>
<dbReference type="RefSeq" id="WP_143923276.1">
    <property type="nucleotide sequence ID" value="NZ_VLTK01000008.1"/>
</dbReference>
<dbReference type="Proteomes" id="UP000316406">
    <property type="component" value="Unassembled WGS sequence"/>
</dbReference>